<dbReference type="InterPro" id="IPR015943">
    <property type="entry name" value="WD40/YVTN_repeat-like_dom_sf"/>
</dbReference>
<evidence type="ECO:0000256" key="5">
    <source>
        <dbReference type="ARBA" id="ARBA00038344"/>
    </source>
</evidence>
<dbReference type="GO" id="GO:0005634">
    <property type="term" value="C:nucleus"/>
    <property type="evidence" value="ECO:0007669"/>
    <property type="project" value="TreeGrafter"/>
</dbReference>
<feature type="compositionally biased region" description="Low complexity" evidence="7">
    <location>
        <begin position="463"/>
        <end position="474"/>
    </location>
</feature>
<keyword evidence="4" id="KW-0833">Ubl conjugation pathway</keyword>
<dbReference type="PANTHER" id="PTHR22852:SF0">
    <property type="entry name" value="DENTICLELESS PROTEIN HOMOLOG"/>
    <property type="match status" value="1"/>
</dbReference>
<dbReference type="GO" id="GO:0043161">
    <property type="term" value="P:proteasome-mediated ubiquitin-dependent protein catabolic process"/>
    <property type="evidence" value="ECO:0007669"/>
    <property type="project" value="TreeGrafter"/>
</dbReference>
<dbReference type="PROSITE" id="PS50082">
    <property type="entry name" value="WD_REPEATS_2"/>
    <property type="match status" value="3"/>
</dbReference>
<evidence type="ECO:0000313" key="9">
    <source>
        <dbReference type="Proteomes" id="UP001327560"/>
    </source>
</evidence>
<evidence type="ECO:0000256" key="2">
    <source>
        <dbReference type="ARBA" id="ARBA00022574"/>
    </source>
</evidence>
<evidence type="ECO:0000313" key="8">
    <source>
        <dbReference type="EMBL" id="WOL17609.1"/>
    </source>
</evidence>
<comment type="similarity">
    <text evidence="5">Belongs to the WD repeat cdt2 family.</text>
</comment>
<dbReference type="InterPro" id="IPR051865">
    <property type="entry name" value="WD-repeat_CDT2_adapter"/>
</dbReference>
<evidence type="ECO:0000256" key="1">
    <source>
        <dbReference type="ARBA" id="ARBA00004906"/>
    </source>
</evidence>
<dbReference type="Proteomes" id="UP001327560">
    <property type="component" value="Chromosome 8"/>
</dbReference>
<dbReference type="Gene3D" id="2.130.10.10">
    <property type="entry name" value="YVTN repeat-like/Quinoprotein amine dehydrogenase"/>
    <property type="match status" value="2"/>
</dbReference>
<dbReference type="PROSITE" id="PS50294">
    <property type="entry name" value="WD_REPEATS_REGION"/>
    <property type="match status" value="3"/>
</dbReference>
<feature type="repeat" description="WD" evidence="6">
    <location>
        <begin position="130"/>
        <end position="171"/>
    </location>
</feature>
<keyword evidence="2 6" id="KW-0853">WD repeat</keyword>
<dbReference type="PRINTS" id="PR00320">
    <property type="entry name" value="GPROTEINBRPT"/>
</dbReference>
<feature type="region of interest" description="Disordered" evidence="7">
    <location>
        <begin position="463"/>
        <end position="536"/>
    </location>
</feature>
<keyword evidence="9" id="KW-1185">Reference proteome</keyword>
<gene>
    <name evidence="8" type="ORF">Cni_G26402</name>
</gene>
<evidence type="ECO:0000256" key="7">
    <source>
        <dbReference type="SAM" id="MobiDB-lite"/>
    </source>
</evidence>
<protein>
    <submittedName>
        <fullName evidence="8">Denticleless protein</fullName>
    </submittedName>
</protein>
<feature type="repeat" description="WD" evidence="6">
    <location>
        <begin position="172"/>
        <end position="214"/>
    </location>
</feature>
<feature type="repeat" description="WD" evidence="6">
    <location>
        <begin position="383"/>
        <end position="425"/>
    </location>
</feature>
<reference evidence="8 9" key="1">
    <citation type="submission" date="2023-10" db="EMBL/GenBank/DDBJ databases">
        <title>Chromosome-scale genome assembly provides insights into flower coloration mechanisms of Canna indica.</title>
        <authorList>
            <person name="Li C."/>
        </authorList>
    </citation>
    <scope>NUCLEOTIDE SEQUENCE [LARGE SCALE GENOMIC DNA]</scope>
    <source>
        <tissue evidence="8">Flower</tissue>
    </source>
</reference>
<name>A0AAQ3QNC4_9LILI</name>
<sequence>MESRSPSFFGDLKSRELNGFRGTPYFVLPSVFPFLDIFPTSDRDLVVRKRPYFGDLSSDPGGPGSGVLAVEHDGVSTPPTALSFCKMNRNAHLLAVSDEDGYVSFYDTRRSLPSYSSCRERAAEARVCEWVAHSNAIFDMCWIKEDSQILTASGDQYIKIWNAEKRNCIGMLAGHTGSVKTVSPHSSNPDLVVSGSRDGSFALWDLRCSSSYKNRFGETCLSPTSIVKEAHATTKRKRGRRGKTASMSITSVLYLKDEISIATAGAVDSVLKFWDTRNLKSSITQTCPCVEPSIKMESIQHGITCLSQDPHGASLAASCMDNRIYLYDMLQLDRGPMKIFSGSKIESFFSVISPDGAHILGGSSDGNAYIWQVRRPESPPVALKGHEGEVTAVDWCSSEVGKMATSSDDFMVRVWNMKKGACISASSPTTIRKRISAPLTGCRKRILDEQPTSSVLVEENLQAPTEAAAEPSSPVQSKMLEFSTPESGKKKSESFLRQQKEMQNSPEAGFNSPSSVLSPPPSIKRRTIRDYFGSVS</sequence>
<dbReference type="Pfam" id="PF00400">
    <property type="entry name" value="WD40"/>
    <property type="match status" value="5"/>
</dbReference>
<dbReference type="AlphaFoldDB" id="A0AAQ3QNC4"/>
<dbReference type="SUPFAM" id="SSF50978">
    <property type="entry name" value="WD40 repeat-like"/>
    <property type="match status" value="1"/>
</dbReference>
<dbReference type="InterPro" id="IPR019775">
    <property type="entry name" value="WD40_repeat_CS"/>
</dbReference>
<dbReference type="InterPro" id="IPR020472">
    <property type="entry name" value="WD40_PAC1"/>
</dbReference>
<organism evidence="8 9">
    <name type="scientific">Canna indica</name>
    <name type="common">Indian-shot</name>
    <dbReference type="NCBI Taxonomy" id="4628"/>
    <lineage>
        <taxon>Eukaryota</taxon>
        <taxon>Viridiplantae</taxon>
        <taxon>Streptophyta</taxon>
        <taxon>Embryophyta</taxon>
        <taxon>Tracheophyta</taxon>
        <taxon>Spermatophyta</taxon>
        <taxon>Magnoliopsida</taxon>
        <taxon>Liliopsida</taxon>
        <taxon>Zingiberales</taxon>
        <taxon>Cannaceae</taxon>
        <taxon>Canna</taxon>
    </lineage>
</organism>
<dbReference type="PROSITE" id="PS00678">
    <property type="entry name" value="WD_REPEATS_1"/>
    <property type="match status" value="1"/>
</dbReference>
<evidence type="ECO:0000256" key="4">
    <source>
        <dbReference type="ARBA" id="ARBA00022786"/>
    </source>
</evidence>
<evidence type="ECO:0000256" key="6">
    <source>
        <dbReference type="PROSITE-ProRule" id="PRU00221"/>
    </source>
</evidence>
<accession>A0AAQ3QNC4</accession>
<dbReference type="PANTHER" id="PTHR22852">
    <property type="entry name" value="LETHAL 2 DENTICLELESS PROTEIN RETINOIC ACID-REGULATED NUCLEAR MATRIX-ASSOCIATED PROTEIN"/>
    <property type="match status" value="1"/>
</dbReference>
<dbReference type="InterPro" id="IPR036322">
    <property type="entry name" value="WD40_repeat_dom_sf"/>
</dbReference>
<feature type="compositionally biased region" description="Basic and acidic residues" evidence="7">
    <location>
        <begin position="487"/>
        <end position="500"/>
    </location>
</feature>
<dbReference type="SMART" id="SM00320">
    <property type="entry name" value="WD40"/>
    <property type="match status" value="7"/>
</dbReference>
<dbReference type="InterPro" id="IPR001680">
    <property type="entry name" value="WD40_rpt"/>
</dbReference>
<dbReference type="GO" id="GO:0030674">
    <property type="term" value="F:protein-macromolecule adaptor activity"/>
    <property type="evidence" value="ECO:0007669"/>
    <property type="project" value="TreeGrafter"/>
</dbReference>
<dbReference type="EMBL" id="CP136897">
    <property type="protein sequence ID" value="WOL17609.1"/>
    <property type="molecule type" value="Genomic_DNA"/>
</dbReference>
<proteinExistence type="inferred from homology"/>
<comment type="pathway">
    <text evidence="1">Protein modification; protein ubiquitination.</text>
</comment>
<evidence type="ECO:0000256" key="3">
    <source>
        <dbReference type="ARBA" id="ARBA00022737"/>
    </source>
</evidence>
<keyword evidence="3" id="KW-0677">Repeat</keyword>